<dbReference type="InterPro" id="IPR025394">
    <property type="entry name" value="DUF4127"/>
</dbReference>
<accession>A0ABQ6LWH9</accession>
<sequence>MAAKTIVALPVDGRPVTREQVQMLARIADCELVCPAVEDLGYFREPANREFLRSWVLEHAPGADGFIFSIDMLVYGGLVPSRFVEDDYETLLGFLELLQELRAAWPDKPVYAFCATMRLSNNNENEEEKLYWSEYGELIWQWSFFSDRYQCLQQDGDMGVAERARAAIPASVRDDYLRTRKRNFSVTCRVLELVREGVIDRLVLPQDDTAEYGFNIAERRTLQSVIAGMGLEDRVLVYPGADEVIYTLLAFQLQVLGVVHAPRIVLSPHHPDALEQMVARYEDRPVLESVHCQLAAAGALVAEGIGQADVVLAIHCQGSGQGDWAMGGEVAPALGNDPAWLRQLAVSDKPVALLDLAYANGGDPALLAELALAPDDLLAYAGWNTASNSIGSLVAQICVAQGRCGPGQAGRVHNRHLLATRLLDDYLYQSGLRGKLRAGIDERCCSPEQLLQRLRALYPGTARQWLQEQGFCDIELRDVYLPWRRSFEIGLRTEIVERQSQQAGVPA</sequence>
<protein>
    <submittedName>
        <fullName evidence="1">DUF4127 family protein</fullName>
    </submittedName>
</protein>
<organism evidence="1 2">
    <name type="scientific">Biformimicrobium ophioploci</name>
    <dbReference type="NCBI Taxonomy" id="3036711"/>
    <lineage>
        <taxon>Bacteria</taxon>
        <taxon>Pseudomonadati</taxon>
        <taxon>Pseudomonadota</taxon>
        <taxon>Gammaproteobacteria</taxon>
        <taxon>Cellvibrionales</taxon>
        <taxon>Microbulbiferaceae</taxon>
        <taxon>Biformimicrobium</taxon>
    </lineage>
</organism>
<evidence type="ECO:0000313" key="2">
    <source>
        <dbReference type="Proteomes" id="UP001224392"/>
    </source>
</evidence>
<reference evidence="1 2" key="1">
    <citation type="submission" date="2023-04" db="EMBL/GenBank/DDBJ databases">
        <title>Marinobulbifer ophiurae gen. nov., sp. Nov., isolate from tissue of brittle star Ophioplocus japonicus.</title>
        <authorList>
            <person name="Kawano K."/>
            <person name="Sawayama S."/>
            <person name="Nakagawa S."/>
        </authorList>
    </citation>
    <scope>NUCLEOTIDE SEQUENCE [LARGE SCALE GENOMIC DNA]</scope>
    <source>
        <strain evidence="1 2">NKW57</strain>
    </source>
</reference>
<evidence type="ECO:0000313" key="1">
    <source>
        <dbReference type="EMBL" id="GMG86469.1"/>
    </source>
</evidence>
<dbReference type="EMBL" id="BSYJ01000002">
    <property type="protein sequence ID" value="GMG86469.1"/>
    <property type="molecule type" value="Genomic_DNA"/>
</dbReference>
<dbReference type="RefSeq" id="WP_285762995.1">
    <property type="nucleotide sequence ID" value="NZ_BSYJ01000002.1"/>
</dbReference>
<proteinExistence type="predicted"/>
<comment type="caution">
    <text evidence="1">The sequence shown here is derived from an EMBL/GenBank/DDBJ whole genome shotgun (WGS) entry which is preliminary data.</text>
</comment>
<keyword evidence="2" id="KW-1185">Reference proteome</keyword>
<dbReference type="Proteomes" id="UP001224392">
    <property type="component" value="Unassembled WGS sequence"/>
</dbReference>
<name>A0ABQ6LWH9_9GAMM</name>
<dbReference type="Pfam" id="PF13552">
    <property type="entry name" value="DUF4127"/>
    <property type="match status" value="1"/>
</dbReference>
<gene>
    <name evidence="1" type="ORF">MNKW57_07900</name>
</gene>